<evidence type="ECO:0000313" key="10">
    <source>
        <dbReference type="EMBL" id="QJX74303.1"/>
    </source>
</evidence>
<feature type="transmembrane region" description="Helical" evidence="9">
    <location>
        <begin position="133"/>
        <end position="156"/>
    </location>
</feature>
<dbReference type="PANTHER" id="PTHR21137">
    <property type="entry name" value="ODORANT RECEPTOR"/>
    <property type="match status" value="1"/>
</dbReference>
<feature type="transmembrane region" description="Helical" evidence="9">
    <location>
        <begin position="176"/>
        <end position="204"/>
    </location>
</feature>
<reference evidence="10" key="1">
    <citation type="submission" date="2020-01" db="EMBL/GenBank/DDBJ databases">
        <title>Identification and Expression Profiles Analysis of Chemosensory Genes from the Antennal Transcriptome of Ceracris kiangsu Tsai (Orthoptera: Acrididae).</title>
        <authorList>
            <person name="Li R."/>
            <person name="Jiang G.-f."/>
        </authorList>
    </citation>
    <scope>NUCLEOTIDE SEQUENCE</scope>
</reference>
<dbReference type="GO" id="GO:0005549">
    <property type="term" value="F:odorant binding"/>
    <property type="evidence" value="ECO:0007669"/>
    <property type="project" value="InterPro"/>
</dbReference>
<feature type="transmembrane region" description="Helical" evidence="9">
    <location>
        <begin position="328"/>
        <end position="348"/>
    </location>
</feature>
<organism evidence="10">
    <name type="scientific">Ceracris kiangsu</name>
    <name type="common">Yellow-spined bamboo locust</name>
    <name type="synonym">Rammeacris kiangsu</name>
    <dbReference type="NCBI Taxonomy" id="227354"/>
    <lineage>
        <taxon>Eukaryota</taxon>
        <taxon>Metazoa</taxon>
        <taxon>Ecdysozoa</taxon>
        <taxon>Arthropoda</taxon>
        <taxon>Hexapoda</taxon>
        <taxon>Insecta</taxon>
        <taxon>Pterygota</taxon>
        <taxon>Neoptera</taxon>
        <taxon>Polyneoptera</taxon>
        <taxon>Orthoptera</taxon>
        <taxon>Caelifera</taxon>
        <taxon>Acrididea</taxon>
        <taxon>Acridomorpha</taxon>
        <taxon>Acridoidea</taxon>
        <taxon>Acrididae</taxon>
        <taxon>Gomphocerinae</taxon>
        <taxon>Ceracris</taxon>
    </lineage>
</organism>
<dbReference type="AlphaFoldDB" id="A0A6M6DLV7"/>
<dbReference type="PANTHER" id="PTHR21137:SF42">
    <property type="entry name" value="ODORANT RECEPTOR 83A"/>
    <property type="match status" value="1"/>
</dbReference>
<keyword evidence="5 9" id="KW-1133">Transmembrane helix</keyword>
<evidence type="ECO:0000256" key="3">
    <source>
        <dbReference type="ARBA" id="ARBA00022692"/>
    </source>
</evidence>
<dbReference type="GO" id="GO:0004984">
    <property type="term" value="F:olfactory receptor activity"/>
    <property type="evidence" value="ECO:0007669"/>
    <property type="project" value="InterPro"/>
</dbReference>
<keyword evidence="2 9" id="KW-0716">Sensory transduction</keyword>
<evidence type="ECO:0000256" key="1">
    <source>
        <dbReference type="ARBA" id="ARBA00004141"/>
    </source>
</evidence>
<dbReference type="Pfam" id="PF02949">
    <property type="entry name" value="7tm_6"/>
    <property type="match status" value="1"/>
</dbReference>
<keyword evidence="7 9" id="KW-0675">Receptor</keyword>
<keyword evidence="8 9" id="KW-0807">Transducer</keyword>
<feature type="transmembrane region" description="Helical" evidence="9">
    <location>
        <begin position="295"/>
        <end position="316"/>
    </location>
</feature>
<evidence type="ECO:0000256" key="8">
    <source>
        <dbReference type="ARBA" id="ARBA00023224"/>
    </source>
</evidence>
<evidence type="ECO:0000256" key="4">
    <source>
        <dbReference type="ARBA" id="ARBA00022725"/>
    </source>
</evidence>
<comment type="caution">
    <text evidence="9">Lacks conserved residue(s) required for the propagation of feature annotation.</text>
</comment>
<feature type="transmembrane region" description="Helical" evidence="9">
    <location>
        <begin position="32"/>
        <end position="52"/>
    </location>
</feature>
<keyword evidence="4 9" id="KW-0552">Olfaction</keyword>
<comment type="similarity">
    <text evidence="9">Belongs to the insect chemoreceptor superfamily. Heteromeric odorant receptor channel (TC 1.A.69) family.</text>
</comment>
<dbReference type="EMBL" id="MT072575">
    <property type="protein sequence ID" value="QJX74303.1"/>
    <property type="molecule type" value="mRNA"/>
</dbReference>
<comment type="subcellular location">
    <subcellularLocation>
        <location evidence="9">Cell membrane</location>
        <topology evidence="9">Multi-pass membrane protein</topology>
    </subcellularLocation>
    <subcellularLocation>
        <location evidence="1">Membrane</location>
        <topology evidence="1">Multi-pass membrane protein</topology>
    </subcellularLocation>
</comment>
<accession>A0A6M6DLV7</accession>
<evidence type="ECO:0000256" key="5">
    <source>
        <dbReference type="ARBA" id="ARBA00022989"/>
    </source>
</evidence>
<evidence type="ECO:0000256" key="2">
    <source>
        <dbReference type="ARBA" id="ARBA00022606"/>
    </source>
</evidence>
<name>A0A6M6DLV7_CERKI</name>
<feature type="transmembrane region" description="Helical" evidence="9">
    <location>
        <begin position="64"/>
        <end position="83"/>
    </location>
</feature>
<keyword evidence="6 9" id="KW-0472">Membrane</keyword>
<sequence>MQFRLSSDSVMRWNVIHLQLAGLWPVENSRLFSLYTAWLFFTQCHIVVLESIDLCTYTGDFSRAVLNICAMATFFANVCKMFHFQFRKGDYFRLVTELDAFVSEQRTKYSHNETVKELLDTSTKRTSSITKAVMVYLIVWTFMVVPALFLIEAPYGVFPLMAWYPFTADIWPRYEIIITLHFLTIGYCFFTSWGMDLFFGCLMYHLSLQLRLLNYHLANIRCRSKADRILEKSLPEIEALSTSHVERETTKTAQQKQFEGEVYERSAEDVMYDDLLQCIKHHQRIIRYAESVENVANPVILSQFVVSVLVLCVVLFQTSSELETLTAFVRFLVYLLELLLQIFIYCWVAHQIFEESEHVGEAAYNSDWPDGSASYKAALRLVMRRSQRPITISAGTIYAIDRTTFVSIVNASYSYYAVLRQINN</sequence>
<keyword evidence="3 9" id="KW-0812">Transmembrane</keyword>
<evidence type="ECO:0000256" key="7">
    <source>
        <dbReference type="ARBA" id="ARBA00023170"/>
    </source>
</evidence>
<dbReference type="GO" id="GO:0005886">
    <property type="term" value="C:plasma membrane"/>
    <property type="evidence" value="ECO:0007669"/>
    <property type="project" value="UniProtKB-SubCell"/>
</dbReference>
<dbReference type="GO" id="GO:0007165">
    <property type="term" value="P:signal transduction"/>
    <property type="evidence" value="ECO:0007669"/>
    <property type="project" value="UniProtKB-KW"/>
</dbReference>
<dbReference type="InterPro" id="IPR004117">
    <property type="entry name" value="7tm6_olfct_rcpt"/>
</dbReference>
<evidence type="ECO:0000256" key="9">
    <source>
        <dbReference type="RuleBase" id="RU351113"/>
    </source>
</evidence>
<protein>
    <recommendedName>
        <fullName evidence="9">Odorant receptor</fullName>
    </recommendedName>
</protein>
<proteinExistence type="evidence at transcript level"/>
<evidence type="ECO:0000256" key="6">
    <source>
        <dbReference type="ARBA" id="ARBA00023136"/>
    </source>
</evidence>